<proteinExistence type="predicted"/>
<keyword evidence="2" id="KW-1185">Reference proteome</keyword>
<dbReference type="Proteomes" id="UP000481872">
    <property type="component" value="Unassembled WGS sequence"/>
</dbReference>
<evidence type="ECO:0000313" key="2">
    <source>
        <dbReference type="Proteomes" id="UP000481872"/>
    </source>
</evidence>
<accession>A0A6M0H385</accession>
<name>A0A6M0H385_9CLOT</name>
<protein>
    <submittedName>
        <fullName evidence="1">Thioredoxin family protein</fullName>
    </submittedName>
</protein>
<reference evidence="1 2" key="1">
    <citation type="submission" date="2020-02" db="EMBL/GenBank/DDBJ databases">
        <title>Genome assembly of a novel Clostridium senegalense strain.</title>
        <authorList>
            <person name="Gupta T.B."/>
            <person name="Jauregui R."/>
            <person name="Maclean P."/>
            <person name="Nawarathana A."/>
            <person name="Brightwell G."/>
        </authorList>
    </citation>
    <scope>NUCLEOTIDE SEQUENCE [LARGE SCALE GENOMIC DNA]</scope>
    <source>
        <strain evidence="1 2">AGRFS4</strain>
    </source>
</reference>
<dbReference type="EMBL" id="JAAGPU010000011">
    <property type="protein sequence ID" value="NEU04688.1"/>
    <property type="molecule type" value="Genomic_DNA"/>
</dbReference>
<gene>
    <name evidence="1" type="ORF">G3M99_07375</name>
</gene>
<organism evidence="1 2">
    <name type="scientific">Clostridium senegalense</name>
    <dbReference type="NCBI Taxonomy" id="1465809"/>
    <lineage>
        <taxon>Bacteria</taxon>
        <taxon>Bacillati</taxon>
        <taxon>Bacillota</taxon>
        <taxon>Clostridia</taxon>
        <taxon>Eubacteriales</taxon>
        <taxon>Clostridiaceae</taxon>
        <taxon>Clostridium</taxon>
    </lineage>
</organism>
<dbReference type="AlphaFoldDB" id="A0A6M0H385"/>
<dbReference type="Pfam" id="PF14595">
    <property type="entry name" value="Thioredoxin_9"/>
    <property type="match status" value="1"/>
</dbReference>
<dbReference type="RefSeq" id="WP_061997041.1">
    <property type="nucleotide sequence ID" value="NZ_JAAGPU010000011.1"/>
</dbReference>
<comment type="caution">
    <text evidence="1">The sequence shown here is derived from an EMBL/GenBank/DDBJ whole genome shotgun (WGS) entry which is preliminary data.</text>
</comment>
<evidence type="ECO:0000313" key="1">
    <source>
        <dbReference type="EMBL" id="NEU04688.1"/>
    </source>
</evidence>
<dbReference type="Gene3D" id="3.40.30.10">
    <property type="entry name" value="Glutaredoxin"/>
    <property type="match status" value="1"/>
</dbReference>
<dbReference type="CDD" id="cd01659">
    <property type="entry name" value="TRX_superfamily"/>
    <property type="match status" value="1"/>
</dbReference>
<sequence>MLNLSKSLDFKEYLKKSQETYGDIQNEAYENTSLSEYCKNSMKSLDEEVNMVVFTEGFCPDCIVTVPFIQRFSEENENLKVHYLPRTGYEDFLEEAVGRKSIPTVITFDKDMNPKGAYVEIPKELTEKMIKLSKDEREALINEYRAGKFNDLIEKDLLEIIL</sequence>
<dbReference type="InterPro" id="IPR036249">
    <property type="entry name" value="Thioredoxin-like_sf"/>
</dbReference>
<dbReference type="SUPFAM" id="SSF52833">
    <property type="entry name" value="Thioredoxin-like"/>
    <property type="match status" value="1"/>
</dbReference>